<feature type="domain" description="Peptidoglycan recognition protein family" evidence="4">
    <location>
        <begin position="304"/>
        <end position="463"/>
    </location>
</feature>
<protein>
    <recommendedName>
        <fullName evidence="4">Peptidoglycan recognition protein family domain-containing protein</fullName>
    </recommendedName>
</protein>
<evidence type="ECO:0000256" key="2">
    <source>
        <dbReference type="SAM" id="MobiDB-lite"/>
    </source>
</evidence>
<keyword evidence="3" id="KW-0812">Transmembrane</keyword>
<feature type="region of interest" description="Disordered" evidence="2">
    <location>
        <begin position="259"/>
        <end position="296"/>
    </location>
</feature>
<keyword evidence="3" id="KW-0472">Membrane</keyword>
<dbReference type="Gene3D" id="3.40.80.10">
    <property type="entry name" value="Peptidoglycan recognition protein-like"/>
    <property type="match status" value="1"/>
</dbReference>
<evidence type="ECO:0000313" key="5">
    <source>
        <dbReference type="EMBL" id="PJM75386.1"/>
    </source>
</evidence>
<dbReference type="Pfam" id="PF01510">
    <property type="entry name" value="Amidase_2"/>
    <property type="match status" value="1"/>
</dbReference>
<feature type="region of interest" description="Disordered" evidence="2">
    <location>
        <begin position="117"/>
        <end position="159"/>
    </location>
</feature>
<name>A0A2M9HF13_9BIFI</name>
<dbReference type="SMART" id="SM00701">
    <property type="entry name" value="PGRP"/>
    <property type="match status" value="1"/>
</dbReference>
<keyword evidence="6" id="KW-1185">Reference proteome</keyword>
<dbReference type="InterPro" id="IPR043708">
    <property type="entry name" value="DUF5648"/>
</dbReference>
<proteinExistence type="inferred from homology"/>
<dbReference type="InterPro" id="IPR015510">
    <property type="entry name" value="PGRP"/>
</dbReference>
<dbReference type="EMBL" id="PEBK01000004">
    <property type="protein sequence ID" value="PJM75386.1"/>
    <property type="molecule type" value="Genomic_DNA"/>
</dbReference>
<feature type="transmembrane region" description="Helical" evidence="3">
    <location>
        <begin position="44"/>
        <end position="64"/>
    </location>
</feature>
<gene>
    <name evidence="5" type="ORF">CSQ87_05095</name>
</gene>
<comment type="caution">
    <text evidence="5">The sequence shown here is derived from an EMBL/GenBank/DDBJ whole genome shotgun (WGS) entry which is preliminary data.</text>
</comment>
<dbReference type="Pfam" id="PF18885">
    <property type="entry name" value="DUF5648"/>
    <property type="match status" value="1"/>
</dbReference>
<dbReference type="InterPro" id="IPR006619">
    <property type="entry name" value="PGRP_domain_met/bac"/>
</dbReference>
<dbReference type="SUPFAM" id="SSF55846">
    <property type="entry name" value="N-acetylmuramoyl-L-alanine amidase-like"/>
    <property type="match status" value="1"/>
</dbReference>
<dbReference type="AlphaFoldDB" id="A0A2M9HF13"/>
<sequence length="656" mass="69515">MIVPSCGGRSRDDQVDGKVLVGGLSWGRLFIREGFEMSGRRRGVLGRVTVGVIAAIGVLLPMGVANAAESATTGSTAGQTTAGRTVTDQTAESVSLAVAKQGVSGVGTVAKDDATGVTGVAKDHKPATREQSFAGLNGGASGQPGKSGKSGGGSASASGSLTAGADLTGLATIGVTWTQTDMTDLSKAPALQIRYRQGGSQQHGSWTGWITIDAVDEDQGVMGVSAPYYVGDATRAEARLTPKAGQTITEAKLVTVDSGYSASSRSGSSSETESATNGSASATDGSGVSGGDSQTTEAANTYTGRIHTREEWWNDSNPPTTWPPDRSGEWYGATVHHADISNRYSRAEVPAIINGIYNFHTSAANGGRGWGDIGYNLLVDKYGGIWEGRSEGVANQVVQASRVIGAHTRSFNAATFGVVLLGTHETTGPTTAAIKSLSAAIAWEFQGLGIKNAKDSFQYRGRQDRITGHGAASHHSDPANYTDCPGKQVWARMGTIRNTVQLMLDGPQTGNPVYRVYNRNSGLHHYTTSFAEVLNAVAAGWRYEGVSFHAAEWGAKGTVPVFREYNPNNGNHNWTMNRAEHNMLLRAGWRSEKTAWYVDPYGPTNVYRLYNPKRYQKMRDGRGNGGGEHVYTTSYGEYLAVVKAGWHGEGVAWRSR</sequence>
<feature type="compositionally biased region" description="Low complexity" evidence="2">
    <location>
        <begin position="259"/>
        <end position="283"/>
    </location>
</feature>
<dbReference type="InterPro" id="IPR002502">
    <property type="entry name" value="Amidase_domain"/>
</dbReference>
<dbReference type="GO" id="GO:0008745">
    <property type="term" value="F:N-acetylmuramoyl-L-alanine amidase activity"/>
    <property type="evidence" value="ECO:0007669"/>
    <property type="project" value="InterPro"/>
</dbReference>
<evidence type="ECO:0000313" key="6">
    <source>
        <dbReference type="Proteomes" id="UP000231451"/>
    </source>
</evidence>
<dbReference type="PANTHER" id="PTHR11022">
    <property type="entry name" value="PEPTIDOGLYCAN RECOGNITION PROTEIN"/>
    <property type="match status" value="1"/>
</dbReference>
<dbReference type="OrthoDB" id="287365at2"/>
<dbReference type="InterPro" id="IPR036505">
    <property type="entry name" value="Amidase/PGRP_sf"/>
</dbReference>
<comment type="similarity">
    <text evidence="1">Belongs to the N-acetylmuramoyl-L-alanine amidase 2 family.</text>
</comment>
<keyword evidence="3" id="KW-1133">Transmembrane helix</keyword>
<accession>A0A2M9HF13</accession>
<dbReference type="Proteomes" id="UP000231451">
    <property type="component" value="Unassembled WGS sequence"/>
</dbReference>
<evidence type="ECO:0000256" key="3">
    <source>
        <dbReference type="SAM" id="Phobius"/>
    </source>
</evidence>
<dbReference type="GO" id="GO:0008270">
    <property type="term" value="F:zinc ion binding"/>
    <property type="evidence" value="ECO:0007669"/>
    <property type="project" value="InterPro"/>
</dbReference>
<reference evidence="5 6" key="1">
    <citation type="submission" date="2017-10" db="EMBL/GenBank/DDBJ databases">
        <title>Draft genome sequences of strains TRE 1, TRE 9, TRE H and TRI 7, isolated from tamarins, belonging to four potential novel Bifidobacterium species.</title>
        <authorList>
            <person name="Mattarelli P."/>
            <person name="Modesto M."/>
            <person name="Puglisi E."/>
            <person name="Morelli L."/>
            <person name="Spezio C."/>
            <person name="Bonetti A."/>
            <person name="Sandri C."/>
        </authorList>
    </citation>
    <scope>NUCLEOTIDE SEQUENCE [LARGE SCALE GENOMIC DNA]</scope>
    <source>
        <strain evidence="6">TRI7</strain>
    </source>
</reference>
<evidence type="ECO:0000259" key="4">
    <source>
        <dbReference type="SMART" id="SM00701"/>
    </source>
</evidence>
<dbReference type="GO" id="GO:0009253">
    <property type="term" value="P:peptidoglycan catabolic process"/>
    <property type="evidence" value="ECO:0007669"/>
    <property type="project" value="InterPro"/>
</dbReference>
<dbReference type="CDD" id="cd06583">
    <property type="entry name" value="PGRP"/>
    <property type="match status" value="1"/>
</dbReference>
<evidence type="ECO:0000256" key="1">
    <source>
        <dbReference type="ARBA" id="ARBA00007553"/>
    </source>
</evidence>
<organism evidence="5 6">
    <name type="scientific">Bifidobacterium simiarum</name>
    <dbReference type="NCBI Taxonomy" id="2045441"/>
    <lineage>
        <taxon>Bacteria</taxon>
        <taxon>Bacillati</taxon>
        <taxon>Actinomycetota</taxon>
        <taxon>Actinomycetes</taxon>
        <taxon>Bifidobacteriales</taxon>
        <taxon>Bifidobacteriaceae</taxon>
        <taxon>Bifidobacterium</taxon>
    </lineage>
</organism>
<dbReference type="PANTHER" id="PTHR11022:SF41">
    <property type="entry name" value="PEPTIDOGLYCAN-RECOGNITION PROTEIN LC-RELATED"/>
    <property type="match status" value="1"/>
</dbReference>